<feature type="transmembrane region" description="Helical" evidence="9">
    <location>
        <begin position="17"/>
        <end position="38"/>
    </location>
</feature>
<evidence type="ECO:0000256" key="9">
    <source>
        <dbReference type="SAM" id="Phobius"/>
    </source>
</evidence>
<evidence type="ECO:0000256" key="8">
    <source>
        <dbReference type="ARBA" id="ARBA00023136"/>
    </source>
</evidence>
<dbReference type="VEuPathDB" id="VectorBase:AEPI008698"/>
<dbReference type="AlphaFoldDB" id="A0A182PP19"/>
<keyword evidence="6 9" id="KW-1133">Transmembrane helix</keyword>
<dbReference type="PANTHER" id="PTHR13572:SF4">
    <property type="entry name" value="RE57134P"/>
    <property type="match status" value="1"/>
</dbReference>
<comment type="similarity">
    <text evidence="2">Belongs to the glycosyl hydrolase 99 family.</text>
</comment>
<dbReference type="PANTHER" id="PTHR13572">
    <property type="entry name" value="ENDO-ALPHA-1,2-MANNOSIDASE"/>
    <property type="match status" value="1"/>
</dbReference>
<evidence type="ECO:0000313" key="11">
    <source>
        <dbReference type="EnsemblMetazoa" id="AEPI008698-PA"/>
    </source>
</evidence>
<sequence length="684" mass="79017">MAVLGVHKLSSIKSMKLFVCLIGVTSFLLLIFCLYTTISTPEKEVAPLSLPNDGYQDVVSYELRRSQTIVPEKYNEHQVKTRIIRDKIKRLVGNSNPHTATVPPSEHRNRTFPLNRNVQIFYHGTVAWYKPRPTHPSSDRLIARIYENNSVSFKPNDEPVINTAFYPKRRLYNTSEPIVREHFNEIQNCGIGTIVLGWQPNFSEYLLRTIFKVAEQYDLKIAIEILEYADRTIESIRSNIKYFLDAFGKGPAGTTSTLSYYNVLSKKRELPLFYIRKAYRISDPEWKRLLSRNGILTIRGTSYDAVLLAHITSKDHKSMIRRAGFDGFYTYLPSNGANYATTWKNWNQLKKFADSYRLLFVPTIGPGYYDRRKYHRNVNQNHGITNIKRYRSNGQYFDVGWRTSLKNNLQIVTINSYNNWVDGTQIEAAIPVFGFRDYLPGPPEKYLDLTQSWVEEYIKYKLNNIKLNKKTELTLNCYDFINMEMCKRRWKSLRDKYTKLSRVDQAARGTSDEEQPKKWQYYDSLTFLQGYNKASLSTANSLDCMYLGEQRYVDIKCEHPIGRQFVRDDANDCPTVFVECPPGMVATAERFTTADTRNTTSTTVSREASTGSRKRPLENIESECIKIIRTAAETIQLEAHSLNRRSSTQLLFEALAQRIDEANLPASRLNAIQTAVTNLVYSSL</sequence>
<keyword evidence="4" id="KW-0378">Hydrolase</keyword>
<keyword evidence="7" id="KW-0333">Golgi apparatus</keyword>
<dbReference type="PROSITE" id="PS51029">
    <property type="entry name" value="MADF"/>
    <property type="match status" value="1"/>
</dbReference>
<evidence type="ECO:0000256" key="4">
    <source>
        <dbReference type="ARBA" id="ARBA00022801"/>
    </source>
</evidence>
<dbReference type="CDD" id="cd11574">
    <property type="entry name" value="GH99"/>
    <property type="match status" value="1"/>
</dbReference>
<feature type="domain" description="MADF" evidence="10">
    <location>
        <begin position="434"/>
        <end position="533"/>
    </location>
</feature>
<dbReference type="Pfam" id="PF10545">
    <property type="entry name" value="MADF_DNA_bdg"/>
    <property type="match status" value="1"/>
</dbReference>
<dbReference type="Pfam" id="PF16317">
    <property type="entry name" value="Glyco_hydro_99"/>
    <property type="match status" value="1"/>
</dbReference>
<evidence type="ECO:0000313" key="12">
    <source>
        <dbReference type="Proteomes" id="UP000075885"/>
    </source>
</evidence>
<dbReference type="STRING" id="199890.A0A182PP19"/>
<keyword evidence="3 9" id="KW-0812">Transmembrane</keyword>
<protein>
    <recommendedName>
        <fullName evidence="10">MADF domain-containing protein</fullName>
    </recommendedName>
</protein>
<dbReference type="InterPro" id="IPR006578">
    <property type="entry name" value="MADF-dom"/>
</dbReference>
<dbReference type="GO" id="GO:0004559">
    <property type="term" value="F:alpha-mannosidase activity"/>
    <property type="evidence" value="ECO:0007669"/>
    <property type="project" value="TreeGrafter"/>
</dbReference>
<organism evidence="11 12">
    <name type="scientific">Anopheles epiroticus</name>
    <dbReference type="NCBI Taxonomy" id="199890"/>
    <lineage>
        <taxon>Eukaryota</taxon>
        <taxon>Metazoa</taxon>
        <taxon>Ecdysozoa</taxon>
        <taxon>Arthropoda</taxon>
        <taxon>Hexapoda</taxon>
        <taxon>Insecta</taxon>
        <taxon>Pterygota</taxon>
        <taxon>Neoptera</taxon>
        <taxon>Endopterygota</taxon>
        <taxon>Diptera</taxon>
        <taxon>Nematocera</taxon>
        <taxon>Culicoidea</taxon>
        <taxon>Culicidae</taxon>
        <taxon>Anophelinae</taxon>
        <taxon>Anopheles</taxon>
    </lineage>
</organism>
<dbReference type="EnsemblMetazoa" id="AEPI008698-RA">
    <property type="protein sequence ID" value="AEPI008698-PA"/>
    <property type="gene ID" value="AEPI008698"/>
</dbReference>
<evidence type="ECO:0000256" key="3">
    <source>
        <dbReference type="ARBA" id="ARBA00022692"/>
    </source>
</evidence>
<keyword evidence="12" id="KW-1185">Reference proteome</keyword>
<dbReference type="Proteomes" id="UP000075885">
    <property type="component" value="Unassembled WGS sequence"/>
</dbReference>
<keyword evidence="5" id="KW-0735">Signal-anchor</keyword>
<dbReference type="Gene3D" id="3.20.20.80">
    <property type="entry name" value="Glycosidases"/>
    <property type="match status" value="1"/>
</dbReference>
<name>A0A182PP19_9DIPT</name>
<dbReference type="InterPro" id="IPR026071">
    <property type="entry name" value="Glyco_Hydrolase_99"/>
</dbReference>
<dbReference type="GO" id="GO:0000139">
    <property type="term" value="C:Golgi membrane"/>
    <property type="evidence" value="ECO:0007669"/>
    <property type="project" value="UniProtKB-SubCell"/>
</dbReference>
<evidence type="ECO:0000256" key="5">
    <source>
        <dbReference type="ARBA" id="ARBA00022968"/>
    </source>
</evidence>
<evidence type="ECO:0000256" key="6">
    <source>
        <dbReference type="ARBA" id="ARBA00022989"/>
    </source>
</evidence>
<evidence type="ECO:0000256" key="1">
    <source>
        <dbReference type="ARBA" id="ARBA00004323"/>
    </source>
</evidence>
<evidence type="ECO:0000256" key="7">
    <source>
        <dbReference type="ARBA" id="ARBA00023034"/>
    </source>
</evidence>
<evidence type="ECO:0000256" key="2">
    <source>
        <dbReference type="ARBA" id="ARBA00009559"/>
    </source>
</evidence>
<accession>A0A182PP19</accession>
<reference evidence="11" key="2">
    <citation type="submission" date="2020-05" db="UniProtKB">
        <authorList>
            <consortium name="EnsemblMetazoa"/>
        </authorList>
    </citation>
    <scope>IDENTIFICATION</scope>
    <source>
        <strain evidence="11">Epiroticus2</strain>
    </source>
</reference>
<reference evidence="12" key="1">
    <citation type="submission" date="2013-03" db="EMBL/GenBank/DDBJ databases">
        <title>The Genome Sequence of Anopheles epiroticus epiroticus2.</title>
        <authorList>
            <consortium name="The Broad Institute Genomics Platform"/>
            <person name="Neafsey D.E."/>
            <person name="Howell P."/>
            <person name="Walker B."/>
            <person name="Young S.K."/>
            <person name="Zeng Q."/>
            <person name="Gargeya S."/>
            <person name="Fitzgerald M."/>
            <person name="Haas B."/>
            <person name="Abouelleil A."/>
            <person name="Allen A.W."/>
            <person name="Alvarado L."/>
            <person name="Arachchi H.M."/>
            <person name="Berlin A.M."/>
            <person name="Chapman S.B."/>
            <person name="Gainer-Dewar J."/>
            <person name="Goldberg J."/>
            <person name="Griggs A."/>
            <person name="Gujja S."/>
            <person name="Hansen M."/>
            <person name="Howarth C."/>
            <person name="Imamovic A."/>
            <person name="Ireland A."/>
            <person name="Larimer J."/>
            <person name="McCowan C."/>
            <person name="Murphy C."/>
            <person name="Pearson M."/>
            <person name="Poon T.W."/>
            <person name="Priest M."/>
            <person name="Roberts A."/>
            <person name="Saif S."/>
            <person name="Shea T."/>
            <person name="Sisk P."/>
            <person name="Sykes S."/>
            <person name="Wortman J."/>
            <person name="Nusbaum C."/>
            <person name="Birren B."/>
        </authorList>
    </citation>
    <scope>NUCLEOTIDE SEQUENCE [LARGE SCALE GENOMIC DNA]</scope>
    <source>
        <strain evidence="12">Epiroticus2</strain>
    </source>
</reference>
<keyword evidence="8 9" id="KW-0472">Membrane</keyword>
<proteinExistence type="inferred from homology"/>
<evidence type="ECO:0000259" key="10">
    <source>
        <dbReference type="PROSITE" id="PS51029"/>
    </source>
</evidence>
<comment type="subcellular location">
    <subcellularLocation>
        <location evidence="1">Golgi apparatus membrane</location>
        <topology evidence="1">Single-pass type II membrane protein</topology>
    </subcellularLocation>
</comment>